<dbReference type="GO" id="GO:0055129">
    <property type="term" value="P:L-proline biosynthetic process"/>
    <property type="evidence" value="ECO:0007669"/>
    <property type="project" value="UniProtKB-UniPathway"/>
</dbReference>
<keyword evidence="14" id="KW-1185">Reference proteome</keyword>
<accession>A0A0E9NIY6</accession>
<dbReference type="STRING" id="698492.A0A0E9NIY6"/>
<dbReference type="UniPathway" id="UPA00098">
    <property type="reaction ID" value="UER00360"/>
</dbReference>
<organism evidence="13 14">
    <name type="scientific">Saitoella complicata (strain BCRC 22490 / CBS 7301 / JCM 7358 / NBRC 10748 / NRRL Y-17804)</name>
    <dbReference type="NCBI Taxonomy" id="698492"/>
    <lineage>
        <taxon>Eukaryota</taxon>
        <taxon>Fungi</taxon>
        <taxon>Dikarya</taxon>
        <taxon>Ascomycota</taxon>
        <taxon>Taphrinomycotina</taxon>
        <taxon>Taphrinomycotina incertae sedis</taxon>
        <taxon>Saitoella</taxon>
    </lineage>
</organism>
<dbReference type="InterPro" id="IPR016162">
    <property type="entry name" value="Ald_DH_N"/>
</dbReference>
<dbReference type="OMA" id="GEVISMW"/>
<keyword evidence="4" id="KW-0641">Proline biosynthesis</keyword>
<dbReference type="Gene3D" id="3.40.309.10">
    <property type="entry name" value="Aldehyde Dehydrogenase, Chain A, domain 2"/>
    <property type="match status" value="1"/>
</dbReference>
<dbReference type="Gene3D" id="3.40.605.10">
    <property type="entry name" value="Aldehyde Dehydrogenase, Chain A, domain 1"/>
    <property type="match status" value="1"/>
</dbReference>
<dbReference type="InterPro" id="IPR000965">
    <property type="entry name" value="GPR_dom"/>
</dbReference>
<dbReference type="Pfam" id="PF00171">
    <property type="entry name" value="Aldedh"/>
    <property type="match status" value="1"/>
</dbReference>
<reference evidence="13 14" key="1">
    <citation type="journal article" date="2011" name="J. Gen. Appl. Microbiol.">
        <title>Draft genome sequencing of the enigmatic yeast Saitoella complicata.</title>
        <authorList>
            <person name="Nishida H."/>
            <person name="Hamamoto M."/>
            <person name="Sugiyama J."/>
        </authorList>
    </citation>
    <scope>NUCLEOTIDE SEQUENCE [LARGE SCALE GENOMIC DNA]</scope>
    <source>
        <strain evidence="13 14">NRRL Y-17804</strain>
    </source>
</reference>
<comment type="similarity">
    <text evidence="9">Belongs to the gamma-glutamyl phosphate reductase family.</text>
</comment>
<evidence type="ECO:0000256" key="7">
    <source>
        <dbReference type="ARBA" id="ARBA00049024"/>
    </source>
</evidence>
<evidence type="ECO:0000256" key="2">
    <source>
        <dbReference type="ARBA" id="ARBA00013002"/>
    </source>
</evidence>
<evidence type="ECO:0000256" key="6">
    <source>
        <dbReference type="ARBA" id="ARBA00023002"/>
    </source>
</evidence>
<dbReference type="PANTHER" id="PTHR11063:SF8">
    <property type="entry name" value="DELTA-1-PYRROLINE-5-CARBOXYLATE SYNTHASE"/>
    <property type="match status" value="1"/>
</dbReference>
<comment type="caution">
    <text evidence="13">The sequence shown here is derived from an EMBL/GenBank/DDBJ whole genome shotgun (WGS) entry which is preliminary data.</text>
</comment>
<dbReference type="PROSITE" id="PS01223">
    <property type="entry name" value="PROA"/>
    <property type="match status" value="1"/>
</dbReference>
<dbReference type="InterPro" id="IPR020593">
    <property type="entry name" value="G-glutamylP_reductase_CS"/>
</dbReference>
<dbReference type="EMBL" id="BACD03000026">
    <property type="protein sequence ID" value="GAO49778.1"/>
    <property type="molecule type" value="Genomic_DNA"/>
</dbReference>
<evidence type="ECO:0000256" key="9">
    <source>
        <dbReference type="ARBA" id="ARBA00060997"/>
    </source>
</evidence>
<dbReference type="PROSITE" id="PS50904">
    <property type="entry name" value="PRELI_MSF1"/>
    <property type="match status" value="1"/>
</dbReference>
<comment type="pathway">
    <text evidence="1">Amino-acid biosynthesis; L-proline biosynthesis; L-glutamate 5-semialdehyde from L-glutamate: step 2/2.</text>
</comment>
<evidence type="ECO:0000256" key="5">
    <source>
        <dbReference type="ARBA" id="ARBA00022857"/>
    </source>
</evidence>
<comment type="function">
    <text evidence="8">Catalyzes the NADPH dependent reduction of L-gamma-glutamyl 5-phosphate into L-glutamate 5-semialdehyde and phosphate. The product spontaneously undergoes cyclization to form 1-pyrroline-5-carboxylate.</text>
</comment>
<dbReference type="Pfam" id="PF04707">
    <property type="entry name" value="PRELI"/>
    <property type="match status" value="1"/>
</dbReference>
<evidence type="ECO:0000256" key="3">
    <source>
        <dbReference type="ARBA" id="ARBA00022605"/>
    </source>
</evidence>
<gene>
    <name evidence="13" type="ORF">G7K_3920-t1</name>
</gene>
<dbReference type="Proteomes" id="UP000033140">
    <property type="component" value="Unassembled WGS sequence"/>
</dbReference>
<comment type="catalytic activity">
    <reaction evidence="7">
        <text>L-glutamate 5-semialdehyde + phosphate + NADP(+) = L-glutamyl 5-phosphate + NADPH + H(+)</text>
        <dbReference type="Rhea" id="RHEA:19541"/>
        <dbReference type="ChEBI" id="CHEBI:15378"/>
        <dbReference type="ChEBI" id="CHEBI:43474"/>
        <dbReference type="ChEBI" id="CHEBI:57783"/>
        <dbReference type="ChEBI" id="CHEBI:58066"/>
        <dbReference type="ChEBI" id="CHEBI:58274"/>
        <dbReference type="ChEBI" id="CHEBI:58349"/>
        <dbReference type="EC" id="1.2.1.41"/>
    </reaction>
</comment>
<evidence type="ECO:0000256" key="10">
    <source>
        <dbReference type="ARBA" id="ARBA00075718"/>
    </source>
</evidence>
<keyword evidence="3" id="KW-0028">Amino-acid biosynthesis</keyword>
<dbReference type="FunFam" id="3.40.309.10:FF:000006">
    <property type="entry name" value="Gamma-glutamyl phosphate reductase"/>
    <property type="match status" value="1"/>
</dbReference>
<reference evidence="13 14" key="2">
    <citation type="journal article" date="2014" name="J. Gen. Appl. Microbiol.">
        <title>The early diverging ascomycetous budding yeast Saitoella complicata has three histone deacetylases belonging to the Clr6, Hos2, and Rpd3 lineages.</title>
        <authorList>
            <person name="Nishida H."/>
            <person name="Matsumoto T."/>
            <person name="Kondo S."/>
            <person name="Hamamoto M."/>
            <person name="Yoshikawa H."/>
        </authorList>
    </citation>
    <scope>NUCLEOTIDE SEQUENCE [LARGE SCALE GENOMIC DNA]</scope>
    <source>
        <strain evidence="13 14">NRRL Y-17804</strain>
    </source>
</reference>
<dbReference type="NCBIfam" id="TIGR00407">
    <property type="entry name" value="proA"/>
    <property type="match status" value="1"/>
</dbReference>
<evidence type="ECO:0000256" key="11">
    <source>
        <dbReference type="ARBA" id="ARBA00077451"/>
    </source>
</evidence>
<dbReference type="AlphaFoldDB" id="A0A0E9NIY6"/>
<dbReference type="PANTHER" id="PTHR11063">
    <property type="entry name" value="GLUTAMATE SEMIALDEHYDE DEHYDROGENASE"/>
    <property type="match status" value="1"/>
</dbReference>
<dbReference type="GO" id="GO:0004350">
    <property type="term" value="F:glutamate-5-semialdehyde dehydrogenase activity"/>
    <property type="evidence" value="ECO:0007669"/>
    <property type="project" value="UniProtKB-EC"/>
</dbReference>
<evidence type="ECO:0000259" key="12">
    <source>
        <dbReference type="PROSITE" id="PS50904"/>
    </source>
</evidence>
<name>A0A0E9NIY6_SAICN</name>
<dbReference type="InterPro" id="IPR015590">
    <property type="entry name" value="Aldehyde_DH_dom"/>
</dbReference>
<proteinExistence type="inferred from homology"/>
<dbReference type="NCBIfam" id="NF001221">
    <property type="entry name" value="PRK00197.1"/>
    <property type="match status" value="1"/>
</dbReference>
<dbReference type="SUPFAM" id="SSF53720">
    <property type="entry name" value="ALDH-like"/>
    <property type="match status" value="1"/>
</dbReference>
<evidence type="ECO:0000256" key="8">
    <source>
        <dbReference type="ARBA" id="ARBA00059423"/>
    </source>
</evidence>
<evidence type="ECO:0000313" key="14">
    <source>
        <dbReference type="Proteomes" id="UP000033140"/>
    </source>
</evidence>
<dbReference type="EC" id="1.2.1.41" evidence="2"/>
<keyword evidence="5" id="KW-0521">NADP</keyword>
<evidence type="ECO:0000313" key="13">
    <source>
        <dbReference type="EMBL" id="GAO49778.1"/>
    </source>
</evidence>
<evidence type="ECO:0000256" key="4">
    <source>
        <dbReference type="ARBA" id="ARBA00022650"/>
    </source>
</evidence>
<keyword evidence="6" id="KW-0560">Oxidoreductase</keyword>
<protein>
    <recommendedName>
        <fullName evidence="2">glutamate-5-semialdehyde dehydrogenase</fullName>
        <ecNumber evidence="2">1.2.1.41</ecNumber>
    </recommendedName>
    <alternativeName>
        <fullName evidence="11">Glutamate-5-semialdehyde dehydrogenase</fullName>
    </alternativeName>
    <alternativeName>
        <fullName evidence="10">Glutamyl-gamma-semialdehyde dehydrogenase</fullName>
    </alternativeName>
</protein>
<reference evidence="13 14" key="3">
    <citation type="journal article" date="2015" name="Genome Announc.">
        <title>Draft Genome Sequence of the Archiascomycetous Yeast Saitoella complicata.</title>
        <authorList>
            <person name="Yamauchi K."/>
            <person name="Kondo S."/>
            <person name="Hamamoto M."/>
            <person name="Takahashi Y."/>
            <person name="Ogura Y."/>
            <person name="Hayashi T."/>
            <person name="Nishida H."/>
        </authorList>
    </citation>
    <scope>NUCLEOTIDE SEQUENCE [LARGE SCALE GENOMIC DNA]</scope>
    <source>
        <strain evidence="13 14">NRRL Y-17804</strain>
    </source>
</reference>
<dbReference type="InterPro" id="IPR016163">
    <property type="entry name" value="Ald_DH_C"/>
</dbReference>
<dbReference type="InterPro" id="IPR006797">
    <property type="entry name" value="PRELI/MSF1_dom"/>
</dbReference>
<dbReference type="HAMAP" id="MF_00412">
    <property type="entry name" value="ProA"/>
    <property type="match status" value="1"/>
</dbReference>
<dbReference type="CDD" id="cd07079">
    <property type="entry name" value="ALDH_F18-19_ProA-GPR"/>
    <property type="match status" value="1"/>
</dbReference>
<dbReference type="InterPro" id="IPR016161">
    <property type="entry name" value="Ald_DH/histidinol_DH"/>
</dbReference>
<evidence type="ECO:0000256" key="1">
    <source>
        <dbReference type="ARBA" id="ARBA00004985"/>
    </source>
</evidence>
<feature type="domain" description="PRELI/MSF1" evidence="12">
    <location>
        <begin position="441"/>
        <end position="617"/>
    </location>
</feature>
<sequence length="627" mass="67983">MAEQIAQTARAASKVLQAVSGADRDAALIAIHDALKHQKDAILAANQKDLDAAKPQVEAGTMSGAMLKRLDLTRSWDSMLQGILDVMNLEDPVGKVSLSTKLDEGLELHRLACPVGVLLVIFEARPEVIANITALALKSGNACILKGGKESSHSFAEIARVVSGALARTDNIPRGAVQLVQTRDEISALLKQDRDIDMVIPRGSNALVRNIKENTKIPVLGHADGLCSVYIHEDADVDMACRVVVDAKTHYPAACNAAETLVVNEKILTTTFTKVANALLDAKVSLRCDAASLAALNEVPALLAEYASQITASTPEDYDTEFLELIIAVKTVPSLPAAIHHINTHNSGHTDSILTSSAPTAQQFMSAIDAAGVYWNASTRFADGFRYGFGAEVGISTNKVHARGPVGLEGLMIYKYQVRGMGHVAGDFDVGGKSVRLFNMVASQTSEHTFSAPWQTVTLAWFLRYPNPFSTHVLSCDTLSSTLNSNGTLYTERLIRKRAGLLPAWTPATIRNRVKASWVLEECMVDRDQKLMWTRSRNIDHTRFCHVVQSQEWGASARGTEGTVCRTNAKFVSNFANRWGGVSEKIEEFISKGFAKNIKKSREGLNYVLDAMKEGRMAIGNAKLAAA</sequence>